<dbReference type="SUPFAM" id="SSF57196">
    <property type="entry name" value="EGF/Laminin"/>
    <property type="match status" value="1"/>
</dbReference>
<keyword evidence="6" id="KW-1185">Reference proteome</keyword>
<dbReference type="SMART" id="SM00409">
    <property type="entry name" value="IG"/>
    <property type="match status" value="1"/>
</dbReference>
<reference evidence="5 6" key="1">
    <citation type="journal article" date="2014" name="Nat. Genet.">
        <title>Genome and transcriptome of the porcine whipworm Trichuris suis.</title>
        <authorList>
            <person name="Jex A.R."/>
            <person name="Nejsum P."/>
            <person name="Schwarz E.M."/>
            <person name="Hu L."/>
            <person name="Young N.D."/>
            <person name="Hall R.S."/>
            <person name="Korhonen P.K."/>
            <person name="Liao S."/>
            <person name="Thamsborg S."/>
            <person name="Xia J."/>
            <person name="Xu P."/>
            <person name="Wang S."/>
            <person name="Scheerlinck J.P."/>
            <person name="Hofmann A."/>
            <person name="Sternberg P.W."/>
            <person name="Wang J."/>
            <person name="Gasser R.B."/>
        </authorList>
    </citation>
    <scope>NUCLEOTIDE SEQUENCE [LARGE SCALE GENOMIC DNA]</scope>
    <source>
        <strain evidence="5">DCEP-RM93F</strain>
        <strain evidence="4">DCEP-RM93M</strain>
    </source>
</reference>
<dbReference type="Proteomes" id="UP000030764">
    <property type="component" value="Unassembled WGS sequence"/>
</dbReference>
<evidence type="ECO:0000313" key="5">
    <source>
        <dbReference type="EMBL" id="KFD69195.1"/>
    </source>
</evidence>
<accession>A0A085NI99</accession>
<keyword evidence="1" id="KW-0812">Transmembrane</keyword>
<dbReference type="InterPro" id="IPR036179">
    <property type="entry name" value="Ig-like_dom_sf"/>
</dbReference>
<dbReference type="EMBL" id="KL367497">
    <property type="protein sequence ID" value="KFD69195.1"/>
    <property type="molecule type" value="Genomic_DNA"/>
</dbReference>
<dbReference type="EMBL" id="KL363187">
    <property type="protein sequence ID" value="KFD57819.1"/>
    <property type="molecule type" value="Genomic_DNA"/>
</dbReference>
<feature type="signal peptide" evidence="2">
    <location>
        <begin position="1"/>
        <end position="27"/>
    </location>
</feature>
<evidence type="ECO:0000256" key="2">
    <source>
        <dbReference type="SAM" id="SignalP"/>
    </source>
</evidence>
<dbReference type="InterPro" id="IPR000742">
    <property type="entry name" value="EGF"/>
</dbReference>
<evidence type="ECO:0000313" key="4">
    <source>
        <dbReference type="EMBL" id="KFD57819.1"/>
    </source>
</evidence>
<dbReference type="PROSITE" id="PS00022">
    <property type="entry name" value="EGF_1"/>
    <property type="match status" value="1"/>
</dbReference>
<protein>
    <recommendedName>
        <fullName evidence="3">Ig-like domain-containing protein</fullName>
    </recommendedName>
</protein>
<dbReference type="InterPro" id="IPR013783">
    <property type="entry name" value="Ig-like_fold"/>
</dbReference>
<dbReference type="Gene3D" id="2.60.40.10">
    <property type="entry name" value="Immunoglobulins"/>
    <property type="match status" value="1"/>
</dbReference>
<keyword evidence="1" id="KW-1133">Transmembrane helix</keyword>
<proteinExistence type="predicted"/>
<feature type="chain" id="PRO_5010405415" description="Ig-like domain-containing protein" evidence="2">
    <location>
        <begin position="28"/>
        <end position="254"/>
    </location>
</feature>
<keyword evidence="2" id="KW-0732">Signal</keyword>
<dbReference type="CDD" id="cd00096">
    <property type="entry name" value="Ig"/>
    <property type="match status" value="1"/>
</dbReference>
<organism evidence="5">
    <name type="scientific">Trichuris suis</name>
    <name type="common">pig whipworm</name>
    <dbReference type="NCBI Taxonomy" id="68888"/>
    <lineage>
        <taxon>Eukaryota</taxon>
        <taxon>Metazoa</taxon>
        <taxon>Ecdysozoa</taxon>
        <taxon>Nematoda</taxon>
        <taxon>Enoplea</taxon>
        <taxon>Dorylaimia</taxon>
        <taxon>Trichinellida</taxon>
        <taxon>Trichuridae</taxon>
        <taxon>Trichuris</taxon>
    </lineage>
</organism>
<dbReference type="InterPro" id="IPR007110">
    <property type="entry name" value="Ig-like_dom"/>
</dbReference>
<evidence type="ECO:0000313" key="6">
    <source>
        <dbReference type="Proteomes" id="UP000030764"/>
    </source>
</evidence>
<dbReference type="AlphaFoldDB" id="A0A085NI99"/>
<dbReference type="PROSITE" id="PS50835">
    <property type="entry name" value="IG_LIKE"/>
    <property type="match status" value="1"/>
</dbReference>
<dbReference type="SUPFAM" id="SSF48726">
    <property type="entry name" value="Immunoglobulin"/>
    <property type="match status" value="1"/>
</dbReference>
<dbReference type="InterPro" id="IPR003599">
    <property type="entry name" value="Ig_sub"/>
</dbReference>
<evidence type="ECO:0000256" key="1">
    <source>
        <dbReference type="SAM" id="Phobius"/>
    </source>
</evidence>
<feature type="transmembrane region" description="Helical" evidence="1">
    <location>
        <begin position="201"/>
        <end position="224"/>
    </location>
</feature>
<dbReference type="Proteomes" id="UP000030758">
    <property type="component" value="Unassembled WGS sequence"/>
</dbReference>
<keyword evidence="1" id="KW-0472">Membrane</keyword>
<evidence type="ECO:0000259" key="3">
    <source>
        <dbReference type="PROSITE" id="PS50835"/>
    </source>
</evidence>
<feature type="domain" description="Ig-like" evidence="3">
    <location>
        <begin position="38"/>
        <end position="143"/>
    </location>
</feature>
<sequence>MKKIMLQTHTMLLWLISAGITLNLVNCEIVKCVDVKLPYATNSTKLYAPVGHQVILQCPAYKEFAKLIRSNLTEYRVQWYKLHEEGLKELGPEGFHKHFPMYRALPGARLHIFGLQKELHQATYHCEVTQESCGAVEAQIRLEVINCNDSRGRAFCKHGDCTMTQLHSNFSMLSCSCFPRYSGIRCDYERTLLFENWHMTWYPFVFAFAVFLVGIPVMHIITAIKKRNWGRLLAVTVREKARSLSQVYMNVQIP</sequence>
<dbReference type="Gene3D" id="2.10.25.10">
    <property type="entry name" value="Laminin"/>
    <property type="match status" value="1"/>
</dbReference>
<name>A0A085NI99_9BILA</name>
<gene>
    <name evidence="4" type="ORF">M513_01489</name>
    <name evidence="5" type="ORF">M514_01489</name>
</gene>